<dbReference type="SUPFAM" id="SSF52972">
    <property type="entry name" value="ITPase-like"/>
    <property type="match status" value="1"/>
</dbReference>
<dbReference type="GO" id="GO:0009143">
    <property type="term" value="P:nucleoside triphosphate catabolic process"/>
    <property type="evidence" value="ECO:0007669"/>
    <property type="project" value="InterPro"/>
</dbReference>
<gene>
    <name evidence="3" type="ORF">GX533_03160</name>
</gene>
<dbReference type="CDD" id="cd00515">
    <property type="entry name" value="HAM1"/>
    <property type="match status" value="1"/>
</dbReference>
<name>A0A832R9A6_9BACT</name>
<dbReference type="PANTHER" id="PTHR11067:SF9">
    <property type="entry name" value="INOSINE TRIPHOSPHATE PYROPHOSPHATASE"/>
    <property type="match status" value="1"/>
</dbReference>
<dbReference type="GO" id="GO:0047429">
    <property type="term" value="F:nucleoside triphosphate diphosphatase activity"/>
    <property type="evidence" value="ECO:0007669"/>
    <property type="project" value="InterPro"/>
</dbReference>
<comment type="similarity">
    <text evidence="1">Belongs to the HAM1 NTPase family.</text>
</comment>
<dbReference type="GO" id="GO:0005737">
    <property type="term" value="C:cytoplasm"/>
    <property type="evidence" value="ECO:0007669"/>
    <property type="project" value="TreeGrafter"/>
</dbReference>
<evidence type="ECO:0000256" key="2">
    <source>
        <dbReference type="ARBA" id="ARBA00022801"/>
    </source>
</evidence>
<dbReference type="Gene3D" id="3.90.950.10">
    <property type="match status" value="1"/>
</dbReference>
<dbReference type="EMBL" id="DUTP01000005">
    <property type="protein sequence ID" value="HHX99645.1"/>
    <property type="molecule type" value="Genomic_DNA"/>
</dbReference>
<dbReference type="Pfam" id="PF01725">
    <property type="entry name" value="Ham1p_like"/>
    <property type="match status" value="1"/>
</dbReference>
<dbReference type="AlphaFoldDB" id="A0A832R9A6"/>
<accession>A0A832R9A6</accession>
<comment type="caution">
    <text evidence="3">The sequence shown here is derived from an EMBL/GenBank/DDBJ whole genome shotgun (WGS) entry which is preliminary data.</text>
</comment>
<dbReference type="InterPro" id="IPR002637">
    <property type="entry name" value="RdgB/HAM1"/>
</dbReference>
<organism evidence="3 4">
    <name type="scientific">Candidatus Dojkabacteria bacterium</name>
    <dbReference type="NCBI Taxonomy" id="2099670"/>
    <lineage>
        <taxon>Bacteria</taxon>
        <taxon>Candidatus Dojkabacteria</taxon>
    </lineage>
</organism>
<dbReference type="Proteomes" id="UP000576550">
    <property type="component" value="Unassembled WGS sequence"/>
</dbReference>
<evidence type="ECO:0000313" key="3">
    <source>
        <dbReference type="EMBL" id="HHX99645.1"/>
    </source>
</evidence>
<sequence length="185" mass="20849">MKKIIYVTGNEFKVLTASKILNPLGYQVEAKKIDCPEIQADTIEEVAEYSSKYASDFLQESTLKNDSGLIIPALKGFPGVYSKYVESTVGEEGILKLMLDVEDREAYFLEVLAYTEKGKDPVTFLSKTEGSISTELSGDFGWGYDKIFIPKGEKQTLANFEDDVRWKFWNENAYKDLAEYLSGSI</sequence>
<protein>
    <submittedName>
        <fullName evidence="3">Non-canonical purine NTP pyrophosphatase</fullName>
    </submittedName>
</protein>
<evidence type="ECO:0000256" key="1">
    <source>
        <dbReference type="ARBA" id="ARBA00008023"/>
    </source>
</evidence>
<keyword evidence="2" id="KW-0378">Hydrolase</keyword>
<evidence type="ECO:0000313" key="4">
    <source>
        <dbReference type="Proteomes" id="UP000576550"/>
    </source>
</evidence>
<proteinExistence type="inferred from homology"/>
<dbReference type="PANTHER" id="PTHR11067">
    <property type="entry name" value="INOSINE TRIPHOSPHATE PYROPHOSPHATASE/HAM1 PROTEIN"/>
    <property type="match status" value="1"/>
</dbReference>
<dbReference type="InterPro" id="IPR029001">
    <property type="entry name" value="ITPase-like_fam"/>
</dbReference>
<reference evidence="3 4" key="1">
    <citation type="journal article" date="2020" name="Biotechnol. Biofuels">
        <title>New insights from the biogas microbiome by comprehensive genome-resolved metagenomics of nearly 1600 species originating from multiple anaerobic digesters.</title>
        <authorList>
            <person name="Campanaro S."/>
            <person name="Treu L."/>
            <person name="Rodriguez-R L.M."/>
            <person name="Kovalovszki A."/>
            <person name="Ziels R.M."/>
            <person name="Maus I."/>
            <person name="Zhu X."/>
            <person name="Kougias P.G."/>
            <person name="Basile A."/>
            <person name="Luo G."/>
            <person name="Schluter A."/>
            <person name="Konstantinidis K.T."/>
            <person name="Angelidaki I."/>
        </authorList>
    </citation>
    <scope>NUCLEOTIDE SEQUENCE [LARGE SCALE GENOMIC DNA]</scope>
    <source>
        <strain evidence="3">AS05jafATM_89</strain>
    </source>
</reference>